<organism evidence="1 2">
    <name type="scientific">Eretmocerus hayati</name>
    <dbReference type="NCBI Taxonomy" id="131215"/>
    <lineage>
        <taxon>Eukaryota</taxon>
        <taxon>Metazoa</taxon>
        <taxon>Ecdysozoa</taxon>
        <taxon>Arthropoda</taxon>
        <taxon>Hexapoda</taxon>
        <taxon>Insecta</taxon>
        <taxon>Pterygota</taxon>
        <taxon>Neoptera</taxon>
        <taxon>Endopterygota</taxon>
        <taxon>Hymenoptera</taxon>
        <taxon>Apocrita</taxon>
        <taxon>Proctotrupomorpha</taxon>
        <taxon>Chalcidoidea</taxon>
        <taxon>Aphelinidae</taxon>
        <taxon>Aphelininae</taxon>
        <taxon>Eretmocerus</taxon>
    </lineage>
</organism>
<evidence type="ECO:0000313" key="2">
    <source>
        <dbReference type="Proteomes" id="UP001239111"/>
    </source>
</evidence>
<sequence length="455" mass="51068">MDSREERHSDELDKQDGAVESSTEDKKFHFQPVQYSQDYHGLVLNSRFIREHEQKSRERLAGFPISEEKKAMIARHESYYPGYIDEAGKVKPGLRAGCRLQPHCLEHDDPTFSSLSDCESTASYGFGSPLRPTTASEVDQSPSSSLRSPPVSSAEWTGVPQSTPKLADALIVSQSPILSRPRKERLEAFARAKTLQSQVESEEADHPDVEPPASDDLQGSPLHRPSSLTVERGSKLSTGVPCSRPVATPPTDDAASRMYLLFPRGLTDPGILAQIQDFQAKFGASLSNQHGLFDHRTTHVVLETKDWLFEWCQGVVFDKLVVGCSWIVESLEAGEVLNPEWYELCSTLGFTIPKKSQRKSRIFDGWAFLCVPEPSRLTFQRDQMTELLEAAGGEVVSKPSDHVRSRYRVCIIGNHESYPAEMMTKLVKKMTKYDWLIKTVGWLYQSILHDSPQDL</sequence>
<gene>
    <name evidence="1" type="ORF">QAD02_005936</name>
</gene>
<proteinExistence type="predicted"/>
<reference evidence="1" key="1">
    <citation type="submission" date="2023-04" db="EMBL/GenBank/DDBJ databases">
        <title>A chromosome-level genome assembly of the parasitoid wasp Eretmocerus hayati.</title>
        <authorList>
            <person name="Zhong Y."/>
            <person name="Liu S."/>
            <person name="Liu Y."/>
        </authorList>
    </citation>
    <scope>NUCLEOTIDE SEQUENCE</scope>
    <source>
        <strain evidence="1">ZJU_SS_LIU_2023</strain>
    </source>
</reference>
<protein>
    <submittedName>
        <fullName evidence="1">Uncharacterized protein</fullName>
    </submittedName>
</protein>
<evidence type="ECO:0000313" key="1">
    <source>
        <dbReference type="EMBL" id="KAJ8664274.1"/>
    </source>
</evidence>
<keyword evidence="2" id="KW-1185">Reference proteome</keyword>
<comment type="caution">
    <text evidence="1">The sequence shown here is derived from an EMBL/GenBank/DDBJ whole genome shotgun (WGS) entry which is preliminary data.</text>
</comment>
<dbReference type="EMBL" id="CM056744">
    <property type="protein sequence ID" value="KAJ8664274.1"/>
    <property type="molecule type" value="Genomic_DNA"/>
</dbReference>
<name>A0ACC2MZX5_9HYME</name>
<accession>A0ACC2MZX5</accession>
<dbReference type="Proteomes" id="UP001239111">
    <property type="component" value="Chromosome 4"/>
</dbReference>